<reference evidence="1 2" key="1">
    <citation type="journal article" date="2021" name="Commun. Biol.">
        <title>The genome of Shorea leprosula (Dipterocarpaceae) highlights the ecological relevance of drought in aseasonal tropical rainforests.</title>
        <authorList>
            <person name="Ng K.K.S."/>
            <person name="Kobayashi M.J."/>
            <person name="Fawcett J.A."/>
            <person name="Hatakeyama M."/>
            <person name="Paape T."/>
            <person name="Ng C.H."/>
            <person name="Ang C.C."/>
            <person name="Tnah L.H."/>
            <person name="Lee C.T."/>
            <person name="Nishiyama T."/>
            <person name="Sese J."/>
            <person name="O'Brien M.J."/>
            <person name="Copetti D."/>
            <person name="Mohd Noor M.I."/>
            <person name="Ong R.C."/>
            <person name="Putra M."/>
            <person name="Sireger I.Z."/>
            <person name="Indrioko S."/>
            <person name="Kosugi Y."/>
            <person name="Izuno A."/>
            <person name="Isagi Y."/>
            <person name="Lee S.L."/>
            <person name="Shimizu K.K."/>
        </authorList>
    </citation>
    <scope>NUCLEOTIDE SEQUENCE [LARGE SCALE GENOMIC DNA]</scope>
    <source>
        <strain evidence="1">214</strain>
    </source>
</reference>
<keyword evidence="2" id="KW-1185">Reference proteome</keyword>
<name>A0AAV5J915_9ROSI</name>
<dbReference type="AlphaFoldDB" id="A0AAV5J915"/>
<comment type="caution">
    <text evidence="1">The sequence shown here is derived from an EMBL/GenBank/DDBJ whole genome shotgun (WGS) entry which is preliminary data.</text>
</comment>
<dbReference type="Proteomes" id="UP001054252">
    <property type="component" value="Unassembled WGS sequence"/>
</dbReference>
<proteinExistence type="predicted"/>
<sequence>MHRPGGVGRPHSTHHYLVRWKFYPNLICNKQASTLHGLVCLTGINNVLRLREHTGQWLHGFSVKIGISHALLVELWVVKHAMEIAWGLGIPKTYYFGNGIDACGSFAV</sequence>
<gene>
    <name evidence="1" type="ORF">SLEP1_g19645</name>
</gene>
<dbReference type="EMBL" id="BPVZ01000028">
    <property type="protein sequence ID" value="GKV07949.1"/>
    <property type="molecule type" value="Genomic_DNA"/>
</dbReference>
<evidence type="ECO:0000313" key="2">
    <source>
        <dbReference type="Proteomes" id="UP001054252"/>
    </source>
</evidence>
<accession>A0AAV5J915</accession>
<protein>
    <submittedName>
        <fullName evidence="1">Uncharacterized protein</fullName>
    </submittedName>
</protein>
<organism evidence="1 2">
    <name type="scientific">Rubroshorea leprosula</name>
    <dbReference type="NCBI Taxonomy" id="152421"/>
    <lineage>
        <taxon>Eukaryota</taxon>
        <taxon>Viridiplantae</taxon>
        <taxon>Streptophyta</taxon>
        <taxon>Embryophyta</taxon>
        <taxon>Tracheophyta</taxon>
        <taxon>Spermatophyta</taxon>
        <taxon>Magnoliopsida</taxon>
        <taxon>eudicotyledons</taxon>
        <taxon>Gunneridae</taxon>
        <taxon>Pentapetalae</taxon>
        <taxon>rosids</taxon>
        <taxon>malvids</taxon>
        <taxon>Malvales</taxon>
        <taxon>Dipterocarpaceae</taxon>
        <taxon>Rubroshorea</taxon>
    </lineage>
</organism>
<evidence type="ECO:0000313" key="1">
    <source>
        <dbReference type="EMBL" id="GKV07949.1"/>
    </source>
</evidence>